<dbReference type="InParanoid" id="A0A1X7U0S2"/>
<evidence type="ECO:0000313" key="1">
    <source>
        <dbReference type="EnsemblMetazoa" id="Aqu2.1.21435_001"/>
    </source>
</evidence>
<organism evidence="1">
    <name type="scientific">Amphimedon queenslandica</name>
    <name type="common">Sponge</name>
    <dbReference type="NCBI Taxonomy" id="400682"/>
    <lineage>
        <taxon>Eukaryota</taxon>
        <taxon>Metazoa</taxon>
        <taxon>Porifera</taxon>
        <taxon>Demospongiae</taxon>
        <taxon>Heteroscleromorpha</taxon>
        <taxon>Haplosclerida</taxon>
        <taxon>Niphatidae</taxon>
        <taxon>Amphimedon</taxon>
    </lineage>
</organism>
<proteinExistence type="predicted"/>
<dbReference type="AlphaFoldDB" id="A0A1X7U0S2"/>
<evidence type="ECO:0008006" key="2">
    <source>
        <dbReference type="Google" id="ProtNLM"/>
    </source>
</evidence>
<dbReference type="EnsemblMetazoa" id="Aqu2.1.21435_001">
    <property type="protein sequence ID" value="Aqu2.1.21435_001"/>
    <property type="gene ID" value="Aqu2.1.21435"/>
</dbReference>
<sequence>MRYHGPRSTPLCFNYSFLGSTIEYQESCKDLRVLFTEDPSWSLQTRNVLQRAYSTLAFLRRAFSSSHTPTDVKHKLYLSLIIPIITYCSPVWRPSLVSDFVALERFQRRATKYILHDYTSDYRTRLSTLNLLPLMYRLE</sequence>
<protein>
    <recommendedName>
        <fullName evidence="2">Alkylated DNA repair protein AlkB homologue 8 N-terminal domain-containing protein</fullName>
    </recommendedName>
</protein>
<name>A0A1X7U0S2_AMPQE</name>
<reference evidence="1" key="1">
    <citation type="submission" date="2017-05" db="UniProtKB">
        <authorList>
            <consortium name="EnsemblMetazoa"/>
        </authorList>
    </citation>
    <scope>IDENTIFICATION</scope>
</reference>
<accession>A0A1X7U0S2</accession>